<name>A0ACB9BM84_CICIN</name>
<accession>A0ACB9BM84</accession>
<dbReference type="Proteomes" id="UP001055811">
    <property type="component" value="Linkage Group LG06"/>
</dbReference>
<organism evidence="1 2">
    <name type="scientific">Cichorium intybus</name>
    <name type="common">Chicory</name>
    <dbReference type="NCBI Taxonomy" id="13427"/>
    <lineage>
        <taxon>Eukaryota</taxon>
        <taxon>Viridiplantae</taxon>
        <taxon>Streptophyta</taxon>
        <taxon>Embryophyta</taxon>
        <taxon>Tracheophyta</taxon>
        <taxon>Spermatophyta</taxon>
        <taxon>Magnoliopsida</taxon>
        <taxon>eudicotyledons</taxon>
        <taxon>Gunneridae</taxon>
        <taxon>Pentapetalae</taxon>
        <taxon>asterids</taxon>
        <taxon>campanulids</taxon>
        <taxon>Asterales</taxon>
        <taxon>Asteraceae</taxon>
        <taxon>Cichorioideae</taxon>
        <taxon>Cichorieae</taxon>
        <taxon>Cichoriinae</taxon>
        <taxon>Cichorium</taxon>
    </lineage>
</organism>
<comment type="caution">
    <text evidence="1">The sequence shown here is derived from an EMBL/GenBank/DDBJ whole genome shotgun (WGS) entry which is preliminary data.</text>
</comment>
<evidence type="ECO:0000313" key="2">
    <source>
        <dbReference type="Proteomes" id="UP001055811"/>
    </source>
</evidence>
<gene>
    <name evidence="1" type="ORF">L2E82_34452</name>
</gene>
<evidence type="ECO:0000313" key="1">
    <source>
        <dbReference type="EMBL" id="KAI3723104.1"/>
    </source>
</evidence>
<sequence length="584" mass="65678">MKINGDVNVQSLFHSFRHGFRSLSHNAHWVTSPGFQISIASSILSVAGLIIALRDGRGRRGFNNLLLSWSSSSSESESPPEKSWVVPGLQNLGNNCFLNVVLQALASCSCFLSSLQKIVEEFEASSEIEQNEDMPLAVSLNALLQELCIIHHEDKVLSPRKVMRAMALYTPNFNLTSQQDAEEALAHMLSSLREECSVCFGSNHNSIAVATALSTRILSPNGRIIYSELERWTQSFLGPFNGIIGSILTCQSCSFQISLDFQFFNCLYLSPPTYGGGSIIPGCSIEDCLKQFFATERLENYFCTHCWHTSAIKYLSLLNKNETDISKLQNCSKQDNCDCKNIQSLESLPWSNKYSRTFKQLHIARSPKILCLNLQRASVDVYGESVKLQGHISFPLTLNMSPFQNTGVEIKQSDQNLSIHYSDFLRLQSESYSNPLCNVYKQETGSNLTERIINVETRQPSTEVHNDVEIQKEQTQDCSNVSQFTTTLQNNKVHERCNLMPNEDHTYNLVSVVEHFGSTGGGHYTVYRRVNKRKTNNNTKMDATMECCDVYWVGVSDSHVCRVSEEDVLSSQASLLFYERISET</sequence>
<reference evidence="1 2" key="2">
    <citation type="journal article" date="2022" name="Mol. Ecol. Resour.">
        <title>The genomes of chicory, endive, great burdock and yacon provide insights into Asteraceae paleo-polyploidization history and plant inulin production.</title>
        <authorList>
            <person name="Fan W."/>
            <person name="Wang S."/>
            <person name="Wang H."/>
            <person name="Wang A."/>
            <person name="Jiang F."/>
            <person name="Liu H."/>
            <person name="Zhao H."/>
            <person name="Xu D."/>
            <person name="Zhang Y."/>
        </authorList>
    </citation>
    <scope>NUCLEOTIDE SEQUENCE [LARGE SCALE GENOMIC DNA]</scope>
    <source>
        <strain evidence="2">cv. Punajuju</strain>
        <tissue evidence="1">Leaves</tissue>
    </source>
</reference>
<proteinExistence type="predicted"/>
<reference evidence="2" key="1">
    <citation type="journal article" date="2022" name="Mol. Ecol. Resour.">
        <title>The genomes of chicory, endive, great burdock and yacon provide insights into Asteraceae palaeo-polyploidization history and plant inulin production.</title>
        <authorList>
            <person name="Fan W."/>
            <person name="Wang S."/>
            <person name="Wang H."/>
            <person name="Wang A."/>
            <person name="Jiang F."/>
            <person name="Liu H."/>
            <person name="Zhao H."/>
            <person name="Xu D."/>
            <person name="Zhang Y."/>
        </authorList>
    </citation>
    <scope>NUCLEOTIDE SEQUENCE [LARGE SCALE GENOMIC DNA]</scope>
    <source>
        <strain evidence="2">cv. Punajuju</strain>
    </source>
</reference>
<protein>
    <submittedName>
        <fullName evidence="1">Uncharacterized protein</fullName>
    </submittedName>
</protein>
<dbReference type="EMBL" id="CM042014">
    <property type="protein sequence ID" value="KAI3723104.1"/>
    <property type="molecule type" value="Genomic_DNA"/>
</dbReference>
<keyword evidence="2" id="KW-1185">Reference proteome</keyword>